<dbReference type="EMBL" id="KB467831">
    <property type="protein sequence ID" value="PCH33983.1"/>
    <property type="molecule type" value="Genomic_DNA"/>
</dbReference>
<reference evidence="1 2" key="1">
    <citation type="journal article" date="2012" name="Science">
        <title>The Paleozoic origin of enzymatic lignin decomposition reconstructed from 31 fungal genomes.</title>
        <authorList>
            <person name="Floudas D."/>
            <person name="Binder M."/>
            <person name="Riley R."/>
            <person name="Barry K."/>
            <person name="Blanchette R.A."/>
            <person name="Henrissat B."/>
            <person name="Martinez A.T."/>
            <person name="Otillar R."/>
            <person name="Spatafora J.W."/>
            <person name="Yadav J.S."/>
            <person name="Aerts A."/>
            <person name="Benoit I."/>
            <person name="Boyd A."/>
            <person name="Carlson A."/>
            <person name="Copeland A."/>
            <person name="Coutinho P.M."/>
            <person name="de Vries R.P."/>
            <person name="Ferreira P."/>
            <person name="Findley K."/>
            <person name="Foster B."/>
            <person name="Gaskell J."/>
            <person name="Glotzer D."/>
            <person name="Gorecki P."/>
            <person name="Heitman J."/>
            <person name="Hesse C."/>
            <person name="Hori C."/>
            <person name="Igarashi K."/>
            <person name="Jurgens J.A."/>
            <person name="Kallen N."/>
            <person name="Kersten P."/>
            <person name="Kohler A."/>
            <person name="Kuees U."/>
            <person name="Kumar T.K.A."/>
            <person name="Kuo A."/>
            <person name="LaButti K."/>
            <person name="Larrondo L.F."/>
            <person name="Lindquist E."/>
            <person name="Ling A."/>
            <person name="Lombard V."/>
            <person name="Lucas S."/>
            <person name="Lundell T."/>
            <person name="Martin R."/>
            <person name="McLaughlin D.J."/>
            <person name="Morgenstern I."/>
            <person name="Morin E."/>
            <person name="Murat C."/>
            <person name="Nagy L.G."/>
            <person name="Nolan M."/>
            <person name="Ohm R.A."/>
            <person name="Patyshakuliyeva A."/>
            <person name="Rokas A."/>
            <person name="Ruiz-Duenas F.J."/>
            <person name="Sabat G."/>
            <person name="Salamov A."/>
            <person name="Samejima M."/>
            <person name="Schmutz J."/>
            <person name="Slot J.C."/>
            <person name="St John F."/>
            <person name="Stenlid J."/>
            <person name="Sun H."/>
            <person name="Sun S."/>
            <person name="Syed K."/>
            <person name="Tsang A."/>
            <person name="Wiebenga A."/>
            <person name="Young D."/>
            <person name="Pisabarro A."/>
            <person name="Eastwood D.C."/>
            <person name="Martin F."/>
            <person name="Cullen D."/>
            <person name="Grigoriev I.V."/>
            <person name="Hibbett D.S."/>
        </authorList>
    </citation>
    <scope>NUCLEOTIDE SEQUENCE [LARGE SCALE GENOMIC DNA]</scope>
    <source>
        <strain evidence="1 2">MD-104</strain>
    </source>
</reference>
<organism evidence="1 2">
    <name type="scientific">Wolfiporia cocos (strain MD-104)</name>
    <name type="common">Brown rot fungus</name>
    <dbReference type="NCBI Taxonomy" id="742152"/>
    <lineage>
        <taxon>Eukaryota</taxon>
        <taxon>Fungi</taxon>
        <taxon>Dikarya</taxon>
        <taxon>Basidiomycota</taxon>
        <taxon>Agaricomycotina</taxon>
        <taxon>Agaricomycetes</taxon>
        <taxon>Polyporales</taxon>
        <taxon>Phaeolaceae</taxon>
        <taxon>Wolfiporia</taxon>
    </lineage>
</organism>
<sequence>MHLGILKDSSASLSDTANSYAMCDSPAVSVKMRREENLGDDSMAGDYMLQTPSQLDKLKCSVQ</sequence>
<proteinExistence type="predicted"/>
<dbReference type="Proteomes" id="UP000218811">
    <property type="component" value="Unassembled WGS sequence"/>
</dbReference>
<evidence type="ECO:0000313" key="2">
    <source>
        <dbReference type="Proteomes" id="UP000218811"/>
    </source>
</evidence>
<gene>
    <name evidence="1" type="ORF">WOLCODRAFT_22373</name>
</gene>
<dbReference type="AlphaFoldDB" id="A0A2H3J2I2"/>
<name>A0A2H3J2I2_WOLCO</name>
<protein>
    <submittedName>
        <fullName evidence="1">Uncharacterized protein</fullName>
    </submittedName>
</protein>
<evidence type="ECO:0000313" key="1">
    <source>
        <dbReference type="EMBL" id="PCH33983.1"/>
    </source>
</evidence>
<keyword evidence="2" id="KW-1185">Reference proteome</keyword>
<accession>A0A2H3J2I2</accession>